<name>A0A1D8UVK6_9PROT</name>
<gene>
    <name evidence="4" type="ORF">A0U89_11605</name>
</gene>
<dbReference type="NCBIfam" id="TIGR00732">
    <property type="entry name" value="dprA"/>
    <property type="match status" value="1"/>
</dbReference>
<dbReference type="Proteomes" id="UP000179145">
    <property type="component" value="Chromosome"/>
</dbReference>
<dbReference type="GO" id="GO:0009294">
    <property type="term" value="P:DNA-mediated transformation"/>
    <property type="evidence" value="ECO:0007669"/>
    <property type="project" value="InterPro"/>
</dbReference>
<dbReference type="InterPro" id="IPR057666">
    <property type="entry name" value="DrpA_SLOG"/>
</dbReference>
<dbReference type="Gene3D" id="1.10.10.10">
    <property type="entry name" value="Winged helix-like DNA-binding domain superfamily/Winged helix DNA-binding domain"/>
    <property type="match status" value="1"/>
</dbReference>
<dbReference type="eggNOG" id="COG0758">
    <property type="taxonomic scope" value="Bacteria"/>
</dbReference>
<dbReference type="PANTHER" id="PTHR43022">
    <property type="entry name" value="PROTEIN SMF"/>
    <property type="match status" value="1"/>
</dbReference>
<dbReference type="Pfam" id="PF02481">
    <property type="entry name" value="DNA_processg_A"/>
    <property type="match status" value="1"/>
</dbReference>
<dbReference type="KEGG" id="kba:A0U89_11605"/>
<accession>A0A1D8UVK6</accession>
<evidence type="ECO:0000256" key="1">
    <source>
        <dbReference type="ARBA" id="ARBA00006525"/>
    </source>
</evidence>
<dbReference type="Pfam" id="PF17782">
    <property type="entry name" value="WHD_DprA"/>
    <property type="match status" value="1"/>
</dbReference>
<dbReference type="EMBL" id="CP014674">
    <property type="protein sequence ID" value="AOX17683.1"/>
    <property type="molecule type" value="Genomic_DNA"/>
</dbReference>
<protein>
    <submittedName>
        <fullName evidence="4">DNA processing protein DprA</fullName>
    </submittedName>
</protein>
<reference evidence="4 5" key="1">
    <citation type="journal article" date="2016" name="Microb. Cell Fact.">
        <title>Dissection of exopolysaccharide biosynthesis in Kozakia baliensis.</title>
        <authorList>
            <person name="Brandt J.U."/>
            <person name="Jakob F."/>
            <person name="Behr J."/>
            <person name="Geissler A.J."/>
            <person name="Vogel R.F."/>
        </authorList>
    </citation>
    <scope>NUCLEOTIDE SEQUENCE [LARGE SCALE GENOMIC DNA]</scope>
    <source>
        <strain evidence="4 5">DSM 14400</strain>
    </source>
</reference>
<dbReference type="SUPFAM" id="SSF102405">
    <property type="entry name" value="MCP/YpsA-like"/>
    <property type="match status" value="1"/>
</dbReference>
<dbReference type="Pfam" id="PF21102">
    <property type="entry name" value="DprA_N"/>
    <property type="match status" value="1"/>
</dbReference>
<evidence type="ECO:0000313" key="5">
    <source>
        <dbReference type="Proteomes" id="UP000179145"/>
    </source>
</evidence>
<comment type="similarity">
    <text evidence="1">Belongs to the DprA/Smf family.</text>
</comment>
<evidence type="ECO:0000259" key="2">
    <source>
        <dbReference type="Pfam" id="PF02481"/>
    </source>
</evidence>
<dbReference type="Gene3D" id="3.40.50.450">
    <property type="match status" value="1"/>
</dbReference>
<dbReference type="STRING" id="153496.A0U89_11605"/>
<dbReference type="InterPro" id="IPR041614">
    <property type="entry name" value="DprA_WH"/>
</dbReference>
<evidence type="ECO:0000313" key="4">
    <source>
        <dbReference type="EMBL" id="AOX17683.1"/>
    </source>
</evidence>
<feature type="domain" description="DprA winged helix" evidence="3">
    <location>
        <begin position="324"/>
        <end position="367"/>
    </location>
</feature>
<dbReference type="InterPro" id="IPR036388">
    <property type="entry name" value="WH-like_DNA-bd_sf"/>
</dbReference>
<proteinExistence type="inferred from homology"/>
<dbReference type="PANTHER" id="PTHR43022:SF1">
    <property type="entry name" value="PROTEIN SMF"/>
    <property type="match status" value="1"/>
</dbReference>
<organism evidence="4 5">
    <name type="scientific">Kozakia baliensis</name>
    <dbReference type="NCBI Taxonomy" id="153496"/>
    <lineage>
        <taxon>Bacteria</taxon>
        <taxon>Pseudomonadati</taxon>
        <taxon>Pseudomonadota</taxon>
        <taxon>Alphaproteobacteria</taxon>
        <taxon>Acetobacterales</taxon>
        <taxon>Acetobacteraceae</taxon>
        <taxon>Kozakia</taxon>
    </lineage>
</organism>
<feature type="domain" description="Smf/DprA SLOG" evidence="2">
    <location>
        <begin position="77"/>
        <end position="284"/>
    </location>
</feature>
<evidence type="ECO:0000259" key="3">
    <source>
        <dbReference type="Pfam" id="PF17782"/>
    </source>
</evidence>
<sequence>MPDLTLERIDTLRLARSEGIGPVNFRRLMAEYGGGTRALAELPERLRRAGRSKPAYVPTREEIQAELEATRRLGGKIVLLGDSRYPAMLSHLLDAPPVLSVLGDTRLFSRRAVGIVGARNASAAGIRMSETLSAGLAAVDIVVVSGLARGIDAAAHRAALYPGLTVAAVAGGLDQIYPPEHKNLQAEIAQKGCIVTEAPLGTVPQSRHFPRRNRLIAGLSLGCVVVEAALRSGTLITAHMTRDYGRELFAVPGSPLDPRSRGGNNLLRQGATLTESSEDILAELPETILAPAPLPWAGNSGFSEASTPWGNEVEDLPKAMREMRSLLSPTPIAVDDIVRRCQFSVSMAISALSELELGGFVSFLPGGQVVLLPEALI</sequence>
<keyword evidence="5" id="KW-1185">Reference proteome</keyword>
<dbReference type="InterPro" id="IPR003488">
    <property type="entry name" value="DprA"/>
</dbReference>
<dbReference type="AlphaFoldDB" id="A0A1D8UVK6"/>